<dbReference type="AlphaFoldDB" id="A0A518V2G5"/>
<name>A0A518V2G5_BRELA</name>
<gene>
    <name evidence="1" type="ORF">EEL30_01675</name>
</gene>
<organism evidence="1 2">
    <name type="scientific">Brevibacillus laterosporus</name>
    <name type="common">Bacillus laterosporus</name>
    <dbReference type="NCBI Taxonomy" id="1465"/>
    <lineage>
        <taxon>Bacteria</taxon>
        <taxon>Bacillati</taxon>
        <taxon>Bacillota</taxon>
        <taxon>Bacilli</taxon>
        <taxon>Bacillales</taxon>
        <taxon>Paenibacillaceae</taxon>
        <taxon>Brevibacillus</taxon>
    </lineage>
</organism>
<dbReference type="InterPro" id="IPR008930">
    <property type="entry name" value="Terpenoid_cyclase/PrenylTrfase"/>
</dbReference>
<dbReference type="OrthoDB" id="2466147at2"/>
<dbReference type="Gene3D" id="1.50.10.20">
    <property type="match status" value="1"/>
</dbReference>
<reference evidence="1 2" key="1">
    <citation type="submission" date="2018-11" db="EMBL/GenBank/DDBJ databases">
        <title>Phylogenetic determinants of toxin gene distribution in genomes of Brevibacillus laterosporus.</title>
        <authorList>
            <person name="Glare T.R."/>
            <person name="Durrant A."/>
            <person name="Berry C."/>
            <person name="Palma L."/>
            <person name="Ormskirk M."/>
            <person name="Cox M.O."/>
        </authorList>
    </citation>
    <scope>NUCLEOTIDE SEQUENCE [LARGE SCALE GENOMIC DNA]</scope>
    <source>
        <strain evidence="1 2">1821L</strain>
    </source>
</reference>
<dbReference type="EMBL" id="CP033464">
    <property type="protein sequence ID" value="QDX91201.1"/>
    <property type="molecule type" value="Genomic_DNA"/>
</dbReference>
<evidence type="ECO:0000313" key="1">
    <source>
        <dbReference type="EMBL" id="QDX91201.1"/>
    </source>
</evidence>
<dbReference type="SUPFAM" id="SSF48239">
    <property type="entry name" value="Terpenoid cyclases/Protein prenyltransferases"/>
    <property type="match status" value="1"/>
</dbReference>
<proteinExistence type="predicted"/>
<evidence type="ECO:0000313" key="2">
    <source>
        <dbReference type="Proteomes" id="UP000319432"/>
    </source>
</evidence>
<dbReference type="Proteomes" id="UP000319432">
    <property type="component" value="Chromosome"/>
</dbReference>
<sequence>MKEFLRKSMCMFCVLNVFLIQQVHVPTIYAQQKQTNQQLKQAMEKAATFIRQQQDEQGAMNESGYINTDSNMLYAMMGLLAAYDLTGKKEYLETVERGMQWLVEVQNREGDWYLSYKKVGKRYLPTLPVSYSEFAAIRGVDTTMALFIHVTSELKERSSNKWLIQKTKIASSRAYTFLIRHNRDTKDGLFWSSYQKKKTEKNTNPTELSLTEYDKLYIKFAADNAETYIGLRAYAKLYPMSSASVYAKELKENFSLFYDDKEKRFAVMLDKEGKRKMNPPYAEYFATGWSAYLMQEPDLFTEALISLGDKMKEDGSFKLADGTYALSSLSFLLGVKGVKRIDREKVDRASSFLFTLQQSNGGIADDIDSKNTYVNMAGIFLLYVVDELRLKKGLLLLG</sequence>
<keyword evidence="2" id="KW-1185">Reference proteome</keyword>
<accession>A0A518V2G5</accession>
<protein>
    <submittedName>
        <fullName evidence="1">Uncharacterized protein</fullName>
    </submittedName>
</protein>